<dbReference type="EMBL" id="JABMOJ010000213">
    <property type="protein sequence ID" value="NQV64849.1"/>
    <property type="molecule type" value="Genomic_DNA"/>
</dbReference>
<feature type="binding site" evidence="6">
    <location>
        <position position="314"/>
    </location>
    <ligand>
        <name>S-adenosyl-L-methionine</name>
        <dbReference type="ChEBI" id="CHEBI:59789"/>
    </ligand>
</feature>
<dbReference type="InterPro" id="IPR012340">
    <property type="entry name" value="NA-bd_OB-fold"/>
</dbReference>
<feature type="binding site" evidence="6">
    <location>
        <position position="264"/>
    </location>
    <ligand>
        <name>S-adenosyl-L-methionine</name>
        <dbReference type="ChEBI" id="CHEBI:59789"/>
    </ligand>
</feature>
<dbReference type="Gene3D" id="3.40.50.150">
    <property type="entry name" value="Vaccinia Virus protein VP39"/>
    <property type="match status" value="1"/>
</dbReference>
<dbReference type="NCBIfam" id="TIGR00479">
    <property type="entry name" value="rumA"/>
    <property type="match status" value="1"/>
</dbReference>
<feature type="binding site" evidence="6">
    <location>
        <position position="293"/>
    </location>
    <ligand>
        <name>S-adenosyl-L-methionine</name>
        <dbReference type="ChEBI" id="CHEBI:59789"/>
    </ligand>
</feature>
<dbReference type="GO" id="GO:0070475">
    <property type="term" value="P:rRNA base methylation"/>
    <property type="evidence" value="ECO:0007669"/>
    <property type="project" value="TreeGrafter"/>
</dbReference>
<evidence type="ECO:0000256" key="7">
    <source>
        <dbReference type="PROSITE-ProRule" id="PRU10015"/>
    </source>
</evidence>
<sequence>MKNYDPVTIAVTTLHPDGYALSEDGRHAVIGALAGEVLEAVPWARKQKKRYFKIQTVNTAAPTRVEPECAAANHCGGCSFQHLEPQAQILFKQQQLIDALGDTQPATLLEPMMGPLFDYRSKARLGVKFVEKKGRVLVGFREKMKPYVAEIDTCKVLKKAVGENLAALAAAVSDLSDPRSVPQIEVAAGDTETALVIRHLEDLTDDDLVRLKQLGEDYAFSIYLQPGNESTVHKLYPDDSYERLIYTLPDYDLSYAFHPLDFTQVNQSINRKMIRQALHLLDLKPTDRVLDSFCGIGNFSLPLARNAAYVTGIELSQTSVLRGAENALRNGLTNVNFVASDLFAEDCEIPEFQSFNKILLDPPRSGALEVCKKLATHKAERVVYVSCNPTTLGRDAAILVAGGYRFEAAGVIDMFPHTTHVESIACFTR</sequence>
<dbReference type="CDD" id="cd02440">
    <property type="entry name" value="AdoMet_MTases"/>
    <property type="match status" value="1"/>
</dbReference>
<dbReference type="InterPro" id="IPR030391">
    <property type="entry name" value="MeTrfase_TrmA_CS"/>
</dbReference>
<keyword evidence="2 6" id="KW-0489">Methyltransferase</keyword>
<comment type="similarity">
    <text evidence="6">Belongs to the class I-like SAM-binding methyltransferase superfamily. RNA M5U methyltransferase family.</text>
</comment>
<protein>
    <submittedName>
        <fullName evidence="8">23S rRNA (Uracil(1939)-C(5))-methyltransferase RlmD</fullName>
        <ecNumber evidence="8">2.1.1.190</ecNumber>
    </submittedName>
</protein>
<evidence type="ECO:0000256" key="5">
    <source>
        <dbReference type="ARBA" id="ARBA00023014"/>
    </source>
</evidence>
<feature type="active site" description="Nucleophile" evidence="6">
    <location>
        <position position="387"/>
    </location>
</feature>
<evidence type="ECO:0000256" key="4">
    <source>
        <dbReference type="ARBA" id="ARBA00022691"/>
    </source>
</evidence>
<evidence type="ECO:0000256" key="1">
    <source>
        <dbReference type="ARBA" id="ARBA00022485"/>
    </source>
</evidence>
<dbReference type="InterPro" id="IPR010280">
    <property type="entry name" value="U5_MeTrfase_fam"/>
</dbReference>
<dbReference type="Gene3D" id="2.40.50.140">
    <property type="entry name" value="Nucleic acid-binding proteins"/>
    <property type="match status" value="1"/>
</dbReference>
<dbReference type="PROSITE" id="PS01230">
    <property type="entry name" value="TRMA_1"/>
    <property type="match status" value="1"/>
</dbReference>
<dbReference type="NCBIfam" id="NF009639">
    <property type="entry name" value="PRK13168.1"/>
    <property type="match status" value="1"/>
</dbReference>
<reference evidence="8" key="1">
    <citation type="submission" date="2020-05" db="EMBL/GenBank/DDBJ databases">
        <title>Sulfur intermediates as new biogeochemical hubs in an aquatic model microbial ecosystem.</title>
        <authorList>
            <person name="Vigneron A."/>
        </authorList>
    </citation>
    <scope>NUCLEOTIDE SEQUENCE</scope>
    <source>
        <strain evidence="8">Bin.250</strain>
    </source>
</reference>
<keyword evidence="1" id="KW-0004">4Fe-4S</keyword>
<dbReference type="InterPro" id="IPR030390">
    <property type="entry name" value="MeTrfase_TrmA_AS"/>
</dbReference>
<dbReference type="Pfam" id="PF05958">
    <property type="entry name" value="tRNA_U5-meth_tr"/>
    <property type="match status" value="1"/>
</dbReference>
<keyword evidence="1" id="KW-0408">Iron</keyword>
<accession>A0A972VV69</accession>
<keyword evidence="1" id="KW-0479">Metal-binding</keyword>
<feature type="binding site" evidence="6">
    <location>
        <position position="361"/>
    </location>
    <ligand>
        <name>S-adenosyl-L-methionine</name>
        <dbReference type="ChEBI" id="CHEBI:59789"/>
    </ligand>
</feature>
<proteinExistence type="inferred from homology"/>
<evidence type="ECO:0000313" key="9">
    <source>
        <dbReference type="Proteomes" id="UP000754644"/>
    </source>
</evidence>
<evidence type="ECO:0000313" key="8">
    <source>
        <dbReference type="EMBL" id="NQV64849.1"/>
    </source>
</evidence>
<evidence type="ECO:0000256" key="6">
    <source>
        <dbReference type="PROSITE-ProRule" id="PRU01024"/>
    </source>
</evidence>
<evidence type="ECO:0000256" key="3">
    <source>
        <dbReference type="ARBA" id="ARBA00022679"/>
    </source>
</evidence>
<dbReference type="PANTHER" id="PTHR11061:SF49">
    <property type="entry name" value="23S RRNA (URACIL(1939)-C(5))-METHYLTRANSFERASE RLMD"/>
    <property type="match status" value="1"/>
</dbReference>
<evidence type="ECO:0000256" key="2">
    <source>
        <dbReference type="ARBA" id="ARBA00022603"/>
    </source>
</evidence>
<gene>
    <name evidence="8" type="primary">rlmD</name>
    <name evidence="8" type="ORF">HQ497_05730</name>
</gene>
<dbReference type="Gene3D" id="2.40.50.1070">
    <property type="match status" value="1"/>
</dbReference>
<dbReference type="AlphaFoldDB" id="A0A972VV69"/>
<dbReference type="GO" id="GO:0070041">
    <property type="term" value="F:rRNA (uridine-C5-)-methyltransferase activity"/>
    <property type="evidence" value="ECO:0007669"/>
    <property type="project" value="TreeGrafter"/>
</dbReference>
<dbReference type="PANTHER" id="PTHR11061">
    <property type="entry name" value="RNA M5U METHYLTRANSFERASE"/>
    <property type="match status" value="1"/>
</dbReference>
<dbReference type="PROSITE" id="PS51687">
    <property type="entry name" value="SAM_MT_RNA_M5U"/>
    <property type="match status" value="1"/>
</dbReference>
<name>A0A972VV69_9GAMM</name>
<keyword evidence="5" id="KW-0411">Iron-sulfur</keyword>
<dbReference type="Proteomes" id="UP000754644">
    <property type="component" value="Unassembled WGS sequence"/>
</dbReference>
<dbReference type="PROSITE" id="PS01231">
    <property type="entry name" value="TRMA_2"/>
    <property type="match status" value="1"/>
</dbReference>
<dbReference type="EC" id="2.1.1.190" evidence="8"/>
<dbReference type="GO" id="GO:0051539">
    <property type="term" value="F:4 iron, 4 sulfur cluster binding"/>
    <property type="evidence" value="ECO:0007669"/>
    <property type="project" value="UniProtKB-KW"/>
</dbReference>
<dbReference type="SUPFAM" id="SSF53335">
    <property type="entry name" value="S-adenosyl-L-methionine-dependent methyltransferases"/>
    <property type="match status" value="1"/>
</dbReference>
<comment type="caution">
    <text evidence="8">The sequence shown here is derived from an EMBL/GenBank/DDBJ whole genome shotgun (WGS) entry which is preliminary data.</text>
</comment>
<organism evidence="8 9">
    <name type="scientific">SAR86 cluster bacterium</name>
    <dbReference type="NCBI Taxonomy" id="2030880"/>
    <lineage>
        <taxon>Bacteria</taxon>
        <taxon>Pseudomonadati</taxon>
        <taxon>Pseudomonadota</taxon>
        <taxon>Gammaproteobacteria</taxon>
        <taxon>SAR86 cluster</taxon>
    </lineage>
</organism>
<keyword evidence="4 6" id="KW-0949">S-adenosyl-L-methionine</keyword>
<dbReference type="InterPro" id="IPR029063">
    <property type="entry name" value="SAM-dependent_MTases_sf"/>
</dbReference>
<keyword evidence="3 6" id="KW-0808">Transferase</keyword>
<feature type="active site" evidence="7">
    <location>
        <position position="387"/>
    </location>
</feature>